<evidence type="ECO:0000313" key="5">
    <source>
        <dbReference type="Proteomes" id="UP000720189"/>
    </source>
</evidence>
<feature type="compositionally biased region" description="Basic residues" evidence="2">
    <location>
        <begin position="673"/>
        <end position="683"/>
    </location>
</feature>
<name>A0A9P9K455_FUSRE</name>
<feature type="region of interest" description="Disordered" evidence="2">
    <location>
        <begin position="334"/>
        <end position="371"/>
    </location>
</feature>
<dbReference type="GO" id="GO:0005730">
    <property type="term" value="C:nucleolus"/>
    <property type="evidence" value="ECO:0007669"/>
    <property type="project" value="TreeGrafter"/>
</dbReference>
<evidence type="ECO:0000256" key="1">
    <source>
        <dbReference type="ARBA" id="ARBA00007473"/>
    </source>
</evidence>
<dbReference type="GO" id="GO:0000447">
    <property type="term" value="P:endonucleolytic cleavage in ITS1 to separate SSU-rRNA from 5.8S rRNA and LSU-rRNA from tricistronic rRNA transcript (SSU-rRNA, 5.8S rRNA, LSU-rRNA)"/>
    <property type="evidence" value="ECO:0007669"/>
    <property type="project" value="TreeGrafter"/>
</dbReference>
<feature type="compositionally biased region" description="Basic and acidic residues" evidence="2">
    <location>
        <begin position="515"/>
        <end position="525"/>
    </location>
</feature>
<feature type="compositionally biased region" description="Basic and acidic residues" evidence="2">
    <location>
        <begin position="231"/>
        <end position="242"/>
    </location>
</feature>
<feature type="compositionally biased region" description="Acidic residues" evidence="2">
    <location>
        <begin position="105"/>
        <end position="129"/>
    </location>
</feature>
<dbReference type="Pfam" id="PF12936">
    <property type="entry name" value="Kri1_C"/>
    <property type="match status" value="1"/>
</dbReference>
<proteinExistence type="inferred from homology"/>
<dbReference type="GeneID" id="70223270"/>
<feature type="region of interest" description="Disordered" evidence="2">
    <location>
        <begin position="81"/>
        <end position="129"/>
    </location>
</feature>
<dbReference type="RefSeq" id="XP_046046853.1">
    <property type="nucleotide sequence ID" value="XM_046193316.1"/>
</dbReference>
<feature type="region of interest" description="Disordered" evidence="2">
    <location>
        <begin position="639"/>
        <end position="692"/>
    </location>
</feature>
<dbReference type="Proteomes" id="UP000720189">
    <property type="component" value="Unassembled WGS sequence"/>
</dbReference>
<feature type="region of interest" description="Disordered" evidence="2">
    <location>
        <begin position="283"/>
        <end position="305"/>
    </location>
</feature>
<sequence length="692" mass="79903">MKIAFACYCLFLQPLPQRMPIASLINHLLPRTISIMGKPNEDPENTKRTLLDDSDSESDDGGAAIATTGFKVNEDFARRFEHNKKREERQRLEEKFKNTGKQPDNDDDGESSSSDEEEDEDGFLATEDLDAQISATLQAIRNKDPKVYDKEVTFYKPDDPAATATEKEKKEKPVYLKDYHREKYMRGDTGAEDADEDVPMTYNQEQDVLKNSIVAEMHAAANEDSDDEDGGFMKRKEPEKADSNGLHPSRKVAMAITEVDVANADKNPETFLSNFMSARAWVPPDGSNWKAFESDDGEDDDDRADQFEQAYNLRFEDPERSNEFLRSYARDVAAAKSVRREEKTGRKRQRELERERKEAEKKERREEKARLKKLKLDEAQEKLRKIKRTAGNAGKDLTDEDWIKFLDDAWEDDKWEEEMRRRFGDDYYAQQDDAVASDEEEQDGEKKKSKHPKKPKWDDDIDIKDIIPDFEDDEEKPKISLSDVEDDAQEEDDDDEDEDGRPSKKRKTDHKKARKESQKQARQERAKLEALVDSKLELTDHAIFKQSSHAPFRYRETSPQSFGMTARDILLAPSDAALNDYAGLKKLATFRDQEKKRKDKKRLGKKARLRQWRREIFGKEYERDGPTYGFERLISADEEAGGTVIEPASDKKKKHKKEDGEEDNVVGDVGERKKQRKRSKSKKNATTTTAEE</sequence>
<feature type="compositionally biased region" description="Basic and acidic residues" evidence="2">
    <location>
        <begin position="338"/>
        <end position="371"/>
    </location>
</feature>
<dbReference type="GO" id="GO:0030686">
    <property type="term" value="C:90S preribosome"/>
    <property type="evidence" value="ECO:0007669"/>
    <property type="project" value="TreeGrafter"/>
</dbReference>
<protein>
    <submittedName>
        <fullName evidence="4">KRI1-like family C-terminal-domain-containing protein</fullName>
    </submittedName>
</protein>
<comment type="similarity">
    <text evidence="1">Belongs to the KRI1 family.</text>
</comment>
<dbReference type="InterPro" id="IPR018034">
    <property type="entry name" value="Kri1"/>
</dbReference>
<feature type="compositionally biased region" description="Basic and acidic residues" evidence="2">
    <location>
        <begin position="81"/>
        <end position="97"/>
    </location>
</feature>
<evidence type="ECO:0000313" key="4">
    <source>
        <dbReference type="EMBL" id="KAH7243360.1"/>
    </source>
</evidence>
<dbReference type="InterPro" id="IPR024626">
    <property type="entry name" value="Kri1-like_C"/>
</dbReference>
<keyword evidence="5" id="KW-1185">Reference proteome</keyword>
<feature type="compositionally biased region" description="Acidic residues" evidence="2">
    <location>
        <begin position="294"/>
        <end position="303"/>
    </location>
</feature>
<feature type="compositionally biased region" description="Acidic residues" evidence="2">
    <location>
        <begin position="483"/>
        <end position="499"/>
    </location>
</feature>
<feature type="region of interest" description="Disordered" evidence="2">
    <location>
        <begin position="221"/>
        <end position="249"/>
    </location>
</feature>
<dbReference type="OrthoDB" id="10252032at2759"/>
<comment type="caution">
    <text evidence="4">The sequence shown here is derived from an EMBL/GenBank/DDBJ whole genome shotgun (WGS) entry which is preliminary data.</text>
</comment>
<feature type="domain" description="Kri1-like C-terminal" evidence="3">
    <location>
        <begin position="527"/>
        <end position="616"/>
    </location>
</feature>
<accession>A0A9P9K455</accession>
<organism evidence="4 5">
    <name type="scientific">Fusarium redolens</name>
    <dbReference type="NCBI Taxonomy" id="48865"/>
    <lineage>
        <taxon>Eukaryota</taxon>
        <taxon>Fungi</taxon>
        <taxon>Dikarya</taxon>
        <taxon>Ascomycota</taxon>
        <taxon>Pezizomycotina</taxon>
        <taxon>Sordariomycetes</taxon>
        <taxon>Hypocreomycetidae</taxon>
        <taxon>Hypocreales</taxon>
        <taxon>Nectriaceae</taxon>
        <taxon>Fusarium</taxon>
        <taxon>Fusarium redolens species complex</taxon>
    </lineage>
</organism>
<reference evidence="4" key="1">
    <citation type="journal article" date="2021" name="Nat. Commun.">
        <title>Genetic determinants of endophytism in the Arabidopsis root mycobiome.</title>
        <authorList>
            <person name="Mesny F."/>
            <person name="Miyauchi S."/>
            <person name="Thiergart T."/>
            <person name="Pickel B."/>
            <person name="Atanasova L."/>
            <person name="Karlsson M."/>
            <person name="Huettel B."/>
            <person name="Barry K.W."/>
            <person name="Haridas S."/>
            <person name="Chen C."/>
            <person name="Bauer D."/>
            <person name="Andreopoulos W."/>
            <person name="Pangilinan J."/>
            <person name="LaButti K."/>
            <person name="Riley R."/>
            <person name="Lipzen A."/>
            <person name="Clum A."/>
            <person name="Drula E."/>
            <person name="Henrissat B."/>
            <person name="Kohler A."/>
            <person name="Grigoriev I.V."/>
            <person name="Martin F.M."/>
            <person name="Hacquard S."/>
        </authorList>
    </citation>
    <scope>NUCLEOTIDE SEQUENCE</scope>
    <source>
        <strain evidence="4">MPI-CAGE-AT-0023</strain>
    </source>
</reference>
<evidence type="ECO:0000256" key="2">
    <source>
        <dbReference type="SAM" id="MobiDB-lite"/>
    </source>
</evidence>
<gene>
    <name evidence="4" type="ORF">BKA55DRAFT_574577</name>
</gene>
<dbReference type="PANTHER" id="PTHR14490:SF5">
    <property type="entry name" value="PROTEIN KRI1 HOMOLOG"/>
    <property type="match status" value="1"/>
</dbReference>
<dbReference type="Pfam" id="PF05178">
    <property type="entry name" value="Kri1"/>
    <property type="match status" value="1"/>
</dbReference>
<feature type="compositionally biased region" description="Basic residues" evidence="2">
    <location>
        <begin position="503"/>
        <end position="514"/>
    </location>
</feature>
<feature type="compositionally biased region" description="Basic and acidic residues" evidence="2">
    <location>
        <begin position="455"/>
        <end position="467"/>
    </location>
</feature>
<dbReference type="AlphaFoldDB" id="A0A9P9K455"/>
<feature type="region of interest" description="Disordered" evidence="2">
    <location>
        <begin position="35"/>
        <end position="69"/>
    </location>
</feature>
<dbReference type="EMBL" id="JAGMUX010000012">
    <property type="protein sequence ID" value="KAH7243360.1"/>
    <property type="molecule type" value="Genomic_DNA"/>
</dbReference>
<evidence type="ECO:0000259" key="3">
    <source>
        <dbReference type="Pfam" id="PF12936"/>
    </source>
</evidence>
<feature type="compositionally biased region" description="Basic and acidic residues" evidence="2">
    <location>
        <begin position="39"/>
        <end position="51"/>
    </location>
</feature>
<dbReference type="PANTHER" id="PTHR14490">
    <property type="entry name" value="ZINC FINGER, ZZ TYPE"/>
    <property type="match status" value="1"/>
</dbReference>
<feature type="region of interest" description="Disordered" evidence="2">
    <location>
        <begin position="424"/>
        <end position="525"/>
    </location>
</feature>